<protein>
    <submittedName>
        <fullName evidence="10">Stimulated by retinoic acid gene 6 protein-like</fullName>
    </submittedName>
</protein>
<feature type="transmembrane region" description="Helical" evidence="8">
    <location>
        <begin position="124"/>
        <end position="147"/>
    </location>
</feature>
<dbReference type="PANTHER" id="PTHR21444">
    <property type="entry name" value="COILED-COIL DOMAIN-CONTAINING PROTEIN 180"/>
    <property type="match status" value="1"/>
</dbReference>
<name>A0ABM1A1I5_APLCA</name>
<comment type="subcellular location">
    <subcellularLocation>
        <location evidence="1">Cell membrane</location>
        <topology evidence="1">Multi-pass membrane protein</topology>
    </subcellularLocation>
</comment>
<keyword evidence="7" id="KW-0675">Receptor</keyword>
<sequence length="201" mass="23244">MAHFYEASSFLQDLDILLKILKQGNRTLLEDVLEQKCEPRMDDQMYFQLCLIPAFLILISFSLTQRRRNVMVDCFRGRPGFVYPMDMLTRSNRLSYACAFGATVYLVYKVVFENFYAFDYEGPAYLHTLAAIASMLVYGMVYFPVFACLSIGSVYGYGLGALYVWMMTVVEILRLFDCDEELTESQYSKPWKTRISKAQPA</sequence>
<keyword evidence="5 8" id="KW-1133">Transmembrane helix</keyword>
<reference evidence="10" key="1">
    <citation type="submission" date="2025-08" db="UniProtKB">
        <authorList>
            <consortium name="RefSeq"/>
        </authorList>
    </citation>
    <scope>IDENTIFICATION</scope>
</reference>
<keyword evidence="3" id="KW-1003">Cell membrane</keyword>
<evidence type="ECO:0000256" key="2">
    <source>
        <dbReference type="ARBA" id="ARBA00022448"/>
    </source>
</evidence>
<evidence type="ECO:0000256" key="4">
    <source>
        <dbReference type="ARBA" id="ARBA00022692"/>
    </source>
</evidence>
<dbReference type="RefSeq" id="XP_012938943.2">
    <property type="nucleotide sequence ID" value="XM_013083489.2"/>
</dbReference>
<organism evidence="9 10">
    <name type="scientific">Aplysia californica</name>
    <name type="common">California sea hare</name>
    <dbReference type="NCBI Taxonomy" id="6500"/>
    <lineage>
        <taxon>Eukaryota</taxon>
        <taxon>Metazoa</taxon>
        <taxon>Spiralia</taxon>
        <taxon>Lophotrochozoa</taxon>
        <taxon>Mollusca</taxon>
        <taxon>Gastropoda</taxon>
        <taxon>Heterobranchia</taxon>
        <taxon>Euthyneura</taxon>
        <taxon>Tectipleura</taxon>
        <taxon>Aplysiida</taxon>
        <taxon>Aplysioidea</taxon>
        <taxon>Aplysiidae</taxon>
        <taxon>Aplysia</taxon>
    </lineage>
</organism>
<evidence type="ECO:0000256" key="7">
    <source>
        <dbReference type="ARBA" id="ARBA00023170"/>
    </source>
</evidence>
<keyword evidence="9" id="KW-1185">Reference proteome</keyword>
<evidence type="ECO:0000256" key="6">
    <source>
        <dbReference type="ARBA" id="ARBA00023136"/>
    </source>
</evidence>
<keyword evidence="2" id="KW-0813">Transport</keyword>
<feature type="transmembrane region" description="Helical" evidence="8">
    <location>
        <begin position="94"/>
        <end position="112"/>
    </location>
</feature>
<keyword evidence="4 8" id="KW-0812">Transmembrane</keyword>
<gene>
    <name evidence="10" type="primary">LOC101851195</name>
</gene>
<dbReference type="InterPro" id="IPR026612">
    <property type="entry name" value="STRA6-like"/>
</dbReference>
<accession>A0ABM1A1I5</accession>
<dbReference type="GeneID" id="101851195"/>
<proteinExistence type="predicted"/>
<dbReference type="PANTHER" id="PTHR21444:SF15">
    <property type="entry name" value="RECEPTOR FOR RETINOL UPTAKE STRA6"/>
    <property type="match status" value="1"/>
</dbReference>
<feature type="transmembrane region" description="Helical" evidence="8">
    <location>
        <begin position="45"/>
        <end position="63"/>
    </location>
</feature>
<dbReference type="Pfam" id="PF14752">
    <property type="entry name" value="RBP_receptor"/>
    <property type="match status" value="1"/>
</dbReference>
<evidence type="ECO:0000256" key="5">
    <source>
        <dbReference type="ARBA" id="ARBA00022989"/>
    </source>
</evidence>
<evidence type="ECO:0000256" key="3">
    <source>
        <dbReference type="ARBA" id="ARBA00022475"/>
    </source>
</evidence>
<evidence type="ECO:0000256" key="1">
    <source>
        <dbReference type="ARBA" id="ARBA00004651"/>
    </source>
</evidence>
<feature type="non-terminal residue" evidence="10">
    <location>
        <position position="201"/>
    </location>
</feature>
<evidence type="ECO:0000313" key="10">
    <source>
        <dbReference type="RefSeq" id="XP_012938943.2"/>
    </source>
</evidence>
<dbReference type="Proteomes" id="UP000694888">
    <property type="component" value="Unplaced"/>
</dbReference>
<evidence type="ECO:0000313" key="9">
    <source>
        <dbReference type="Proteomes" id="UP000694888"/>
    </source>
</evidence>
<keyword evidence="6 8" id="KW-0472">Membrane</keyword>
<evidence type="ECO:0000256" key="8">
    <source>
        <dbReference type="SAM" id="Phobius"/>
    </source>
</evidence>